<protein>
    <submittedName>
        <fullName evidence="3">N-acetyltransferase</fullName>
    </submittedName>
</protein>
<dbReference type="CDD" id="cd03358">
    <property type="entry name" value="LbH_WxcM_N_like"/>
    <property type="match status" value="1"/>
</dbReference>
<gene>
    <name evidence="3" type="ORF">KSF_017180</name>
</gene>
<dbReference type="Proteomes" id="UP000597444">
    <property type="component" value="Unassembled WGS sequence"/>
</dbReference>
<dbReference type="Gene3D" id="2.160.10.10">
    <property type="entry name" value="Hexapeptide repeat proteins"/>
    <property type="match status" value="1"/>
</dbReference>
<evidence type="ECO:0000313" key="3">
    <source>
        <dbReference type="EMBL" id="GHO91670.1"/>
    </source>
</evidence>
<comment type="caution">
    <text evidence="3">The sequence shown here is derived from an EMBL/GenBank/DDBJ whole genome shotgun (WGS) entry which is preliminary data.</text>
</comment>
<proteinExistence type="predicted"/>
<keyword evidence="4" id="KW-1185">Reference proteome</keyword>
<dbReference type="InterPro" id="IPR050179">
    <property type="entry name" value="Trans_hexapeptide_repeat"/>
</dbReference>
<sequence length="202" mass="21698">MLDRSFYVHPTAEVEDGAQIGAGTRIWRQAQVRAHASVGESCNIGKGVYIDAHVQIGSRVKIQNHVSVFEGVTIEDGVFVGPHVCFTNDLFPRAITPDGKLKSADDWVVTPTYIRYGASIGANTVIVCGVTVGEFALIGAGSVVTRDVPPHALVFGNPAHPHGYVCRCARRLSNVHEVQGGALEGWCEFCQQVCHIPPAVKP</sequence>
<evidence type="ECO:0000313" key="4">
    <source>
        <dbReference type="Proteomes" id="UP000597444"/>
    </source>
</evidence>
<accession>A0A8J3IFQ0</accession>
<dbReference type="InterPro" id="IPR011004">
    <property type="entry name" value="Trimer_LpxA-like_sf"/>
</dbReference>
<name>A0A8J3IFQ0_9CHLR</name>
<dbReference type="Pfam" id="PF00132">
    <property type="entry name" value="Hexapep"/>
    <property type="match status" value="1"/>
</dbReference>
<dbReference type="AlphaFoldDB" id="A0A8J3IFQ0"/>
<dbReference type="PANTHER" id="PTHR43300">
    <property type="entry name" value="ACETYLTRANSFERASE"/>
    <property type="match status" value="1"/>
</dbReference>
<reference evidence="3" key="1">
    <citation type="submission" date="2020-10" db="EMBL/GenBank/DDBJ databases">
        <title>Taxonomic study of unclassified bacteria belonging to the class Ktedonobacteria.</title>
        <authorList>
            <person name="Yabe S."/>
            <person name="Wang C.M."/>
            <person name="Zheng Y."/>
            <person name="Sakai Y."/>
            <person name="Cavaletti L."/>
            <person name="Monciardini P."/>
            <person name="Donadio S."/>
        </authorList>
    </citation>
    <scope>NUCLEOTIDE SEQUENCE</scope>
    <source>
        <strain evidence="3">ID150040</strain>
    </source>
</reference>
<keyword evidence="2" id="KW-0677">Repeat</keyword>
<dbReference type="EMBL" id="BNJK01000001">
    <property type="protein sequence ID" value="GHO91670.1"/>
    <property type="molecule type" value="Genomic_DNA"/>
</dbReference>
<evidence type="ECO:0000256" key="2">
    <source>
        <dbReference type="ARBA" id="ARBA00022737"/>
    </source>
</evidence>
<evidence type="ECO:0000256" key="1">
    <source>
        <dbReference type="ARBA" id="ARBA00022679"/>
    </source>
</evidence>
<dbReference type="InterPro" id="IPR001451">
    <property type="entry name" value="Hexapep"/>
</dbReference>
<dbReference type="RefSeq" id="WP_220202551.1">
    <property type="nucleotide sequence ID" value="NZ_BNJK01000001.1"/>
</dbReference>
<dbReference type="Pfam" id="PF14602">
    <property type="entry name" value="Hexapep_2"/>
    <property type="match status" value="1"/>
</dbReference>
<dbReference type="PROSITE" id="PS00101">
    <property type="entry name" value="HEXAPEP_TRANSFERASES"/>
    <property type="match status" value="1"/>
</dbReference>
<keyword evidence="1" id="KW-0808">Transferase</keyword>
<dbReference type="PANTHER" id="PTHR43300:SF4">
    <property type="entry name" value="ACYL-[ACYL-CARRIER-PROTEIN]--UDP-N-ACETYLGLUCOSAMINE O-ACYLTRANSFERASE"/>
    <property type="match status" value="1"/>
</dbReference>
<dbReference type="InterPro" id="IPR018357">
    <property type="entry name" value="Hexapep_transf_CS"/>
</dbReference>
<dbReference type="GO" id="GO:0016740">
    <property type="term" value="F:transferase activity"/>
    <property type="evidence" value="ECO:0007669"/>
    <property type="project" value="UniProtKB-KW"/>
</dbReference>
<dbReference type="SUPFAM" id="SSF51161">
    <property type="entry name" value="Trimeric LpxA-like enzymes"/>
    <property type="match status" value="1"/>
</dbReference>
<organism evidence="3 4">
    <name type="scientific">Reticulibacter mediterranei</name>
    <dbReference type="NCBI Taxonomy" id="2778369"/>
    <lineage>
        <taxon>Bacteria</taxon>
        <taxon>Bacillati</taxon>
        <taxon>Chloroflexota</taxon>
        <taxon>Ktedonobacteria</taxon>
        <taxon>Ktedonobacterales</taxon>
        <taxon>Reticulibacteraceae</taxon>
        <taxon>Reticulibacter</taxon>
    </lineage>
</organism>